<dbReference type="OrthoDB" id="951410at2"/>
<feature type="signal peptide" evidence="1">
    <location>
        <begin position="1"/>
        <end position="21"/>
    </location>
</feature>
<dbReference type="AlphaFoldDB" id="A0A1Y6B9A2"/>
<name>A0A1Y6B9A2_9BACT</name>
<keyword evidence="1" id="KW-0732">Signal</keyword>
<evidence type="ECO:0000313" key="4">
    <source>
        <dbReference type="Proteomes" id="UP000192907"/>
    </source>
</evidence>
<dbReference type="Pfam" id="PF04264">
    <property type="entry name" value="YceI"/>
    <property type="match status" value="1"/>
</dbReference>
<evidence type="ECO:0000313" key="3">
    <source>
        <dbReference type="EMBL" id="SME98151.1"/>
    </source>
</evidence>
<proteinExistence type="predicted"/>
<feature type="domain" description="Lipid/polyisoprenoid-binding YceI-like" evidence="2">
    <location>
        <begin position="23"/>
        <end position="204"/>
    </location>
</feature>
<evidence type="ECO:0000256" key="1">
    <source>
        <dbReference type="SAM" id="SignalP"/>
    </source>
</evidence>
<organism evidence="3 4">
    <name type="scientific">Pseudobacteriovorax antillogorgiicola</name>
    <dbReference type="NCBI Taxonomy" id="1513793"/>
    <lineage>
        <taxon>Bacteria</taxon>
        <taxon>Pseudomonadati</taxon>
        <taxon>Bdellovibrionota</taxon>
        <taxon>Oligoflexia</taxon>
        <taxon>Oligoflexales</taxon>
        <taxon>Pseudobacteriovoracaceae</taxon>
        <taxon>Pseudobacteriovorax</taxon>
    </lineage>
</organism>
<keyword evidence="4" id="KW-1185">Reference proteome</keyword>
<dbReference type="Proteomes" id="UP000192907">
    <property type="component" value="Unassembled WGS sequence"/>
</dbReference>
<feature type="chain" id="PRO_5013232460" evidence="1">
    <location>
        <begin position="22"/>
        <end position="212"/>
    </location>
</feature>
<gene>
    <name evidence="3" type="ORF">SAMN06296036_102423</name>
</gene>
<dbReference type="InterPro" id="IPR007372">
    <property type="entry name" value="Lipid/polyisoprenoid-bd_YceI"/>
</dbReference>
<accession>A0A1Y6B9A2</accession>
<evidence type="ECO:0000259" key="2">
    <source>
        <dbReference type="SMART" id="SM00867"/>
    </source>
</evidence>
<dbReference type="Gene3D" id="2.40.128.110">
    <property type="entry name" value="Lipid/polyisoprenoid-binding, YceI-like"/>
    <property type="match status" value="1"/>
</dbReference>
<dbReference type="SUPFAM" id="SSF101874">
    <property type="entry name" value="YceI-like"/>
    <property type="match status" value="1"/>
</dbReference>
<dbReference type="PANTHER" id="PTHR34406:SF1">
    <property type="entry name" value="PROTEIN YCEI"/>
    <property type="match status" value="1"/>
</dbReference>
<sequence length="212" mass="23268">MKKIFLSLASSALLLSSSALAGNMDINKAQSKIEWMGKKVIGDSHNGTIDVKSGHLKVDSGKLTGGEIVVNMKSIKNEDVKDPKWNKKLVGHLESADFFATEKHPESKLIITSAKSTGKNKYELQGKLTVRGITKDINKKNSKDSKEVEVKIENVMFDGNKLVATMTFDRTVFDVKYGSSSIFKLAADKVIDDKIKIDATIYTTPANKQSSL</sequence>
<dbReference type="SMART" id="SM00867">
    <property type="entry name" value="YceI"/>
    <property type="match status" value="1"/>
</dbReference>
<dbReference type="EMBL" id="FWZT01000002">
    <property type="protein sequence ID" value="SME98151.1"/>
    <property type="molecule type" value="Genomic_DNA"/>
</dbReference>
<protein>
    <submittedName>
        <fullName evidence="3">Polyisoprenoid-binding protein YceI</fullName>
    </submittedName>
</protein>
<dbReference type="STRING" id="1513793.SAMN06296036_102423"/>
<dbReference type="PANTHER" id="PTHR34406">
    <property type="entry name" value="PROTEIN YCEI"/>
    <property type="match status" value="1"/>
</dbReference>
<dbReference type="InterPro" id="IPR036761">
    <property type="entry name" value="TTHA0802/YceI-like_sf"/>
</dbReference>
<reference evidence="4" key="1">
    <citation type="submission" date="2017-04" db="EMBL/GenBank/DDBJ databases">
        <authorList>
            <person name="Varghese N."/>
            <person name="Submissions S."/>
        </authorList>
    </citation>
    <scope>NUCLEOTIDE SEQUENCE [LARGE SCALE GENOMIC DNA]</scope>
    <source>
        <strain evidence="4">RKEM611</strain>
    </source>
</reference>
<dbReference type="RefSeq" id="WP_132314940.1">
    <property type="nucleotide sequence ID" value="NZ_FWZT01000002.1"/>
</dbReference>